<name>A0A401SBS1_CHIPU</name>
<gene>
    <name evidence="1" type="ORF">chiPu_0006240</name>
</gene>
<sequence>MQGLQRSYPSEDEPYQVIITMCIFHGLSDLKLSIDPDFQHYLAFIKGTLTSLGVKALMEIILLLRNWTHPDLHFVAEILKQVLKIKSMFEDQHCSTQS</sequence>
<keyword evidence="2" id="KW-1185">Reference proteome</keyword>
<dbReference type="Proteomes" id="UP000287033">
    <property type="component" value="Unassembled WGS sequence"/>
</dbReference>
<accession>A0A401SBS1</accession>
<proteinExistence type="predicted"/>
<organism evidence="1 2">
    <name type="scientific">Chiloscyllium punctatum</name>
    <name type="common">Brownbanded bambooshark</name>
    <name type="synonym">Hemiscyllium punctatum</name>
    <dbReference type="NCBI Taxonomy" id="137246"/>
    <lineage>
        <taxon>Eukaryota</taxon>
        <taxon>Metazoa</taxon>
        <taxon>Chordata</taxon>
        <taxon>Craniata</taxon>
        <taxon>Vertebrata</taxon>
        <taxon>Chondrichthyes</taxon>
        <taxon>Elasmobranchii</taxon>
        <taxon>Galeomorphii</taxon>
        <taxon>Galeoidea</taxon>
        <taxon>Orectolobiformes</taxon>
        <taxon>Hemiscylliidae</taxon>
        <taxon>Chiloscyllium</taxon>
    </lineage>
</organism>
<comment type="caution">
    <text evidence="1">The sequence shown here is derived from an EMBL/GenBank/DDBJ whole genome shotgun (WGS) entry which is preliminary data.</text>
</comment>
<protein>
    <submittedName>
        <fullName evidence="1">Uncharacterized protein</fullName>
    </submittedName>
</protein>
<evidence type="ECO:0000313" key="2">
    <source>
        <dbReference type="Proteomes" id="UP000287033"/>
    </source>
</evidence>
<reference evidence="1 2" key="1">
    <citation type="journal article" date="2018" name="Nat. Ecol. Evol.">
        <title>Shark genomes provide insights into elasmobranch evolution and the origin of vertebrates.</title>
        <authorList>
            <person name="Hara Y"/>
            <person name="Yamaguchi K"/>
            <person name="Onimaru K"/>
            <person name="Kadota M"/>
            <person name="Koyanagi M"/>
            <person name="Keeley SD"/>
            <person name="Tatsumi K"/>
            <person name="Tanaka K"/>
            <person name="Motone F"/>
            <person name="Kageyama Y"/>
            <person name="Nozu R"/>
            <person name="Adachi N"/>
            <person name="Nishimura O"/>
            <person name="Nakagawa R"/>
            <person name="Tanegashima C"/>
            <person name="Kiyatake I"/>
            <person name="Matsumoto R"/>
            <person name="Murakumo K"/>
            <person name="Nishida K"/>
            <person name="Terakita A"/>
            <person name="Kuratani S"/>
            <person name="Sato K"/>
            <person name="Hyodo S Kuraku.S."/>
        </authorList>
    </citation>
    <scope>NUCLEOTIDE SEQUENCE [LARGE SCALE GENOMIC DNA]</scope>
</reference>
<dbReference type="AlphaFoldDB" id="A0A401SBS1"/>
<dbReference type="EMBL" id="BEZZ01000178">
    <property type="protein sequence ID" value="GCC27814.1"/>
    <property type="molecule type" value="Genomic_DNA"/>
</dbReference>
<evidence type="ECO:0000313" key="1">
    <source>
        <dbReference type="EMBL" id="GCC27814.1"/>
    </source>
</evidence>